<evidence type="ECO:0000313" key="1">
    <source>
        <dbReference type="EMBL" id="KRL80107.1"/>
    </source>
</evidence>
<dbReference type="NCBIfam" id="TIGR00099">
    <property type="entry name" value="Cof-subfamily"/>
    <property type="match status" value="1"/>
</dbReference>
<dbReference type="Proteomes" id="UP000051048">
    <property type="component" value="Unassembled WGS sequence"/>
</dbReference>
<dbReference type="GO" id="GO:0000287">
    <property type="term" value="F:magnesium ion binding"/>
    <property type="evidence" value="ECO:0007669"/>
    <property type="project" value="TreeGrafter"/>
</dbReference>
<dbReference type="EMBL" id="AZFH01000069">
    <property type="protein sequence ID" value="KRL80107.1"/>
    <property type="molecule type" value="Genomic_DNA"/>
</dbReference>
<dbReference type="STRING" id="1423740.FC36_GL000138"/>
<dbReference type="InterPro" id="IPR023214">
    <property type="entry name" value="HAD_sf"/>
</dbReference>
<dbReference type="SUPFAM" id="SSF56784">
    <property type="entry name" value="HAD-like"/>
    <property type="match status" value="1"/>
</dbReference>
<dbReference type="InterPro" id="IPR006379">
    <property type="entry name" value="HAD-SF_hydro_IIB"/>
</dbReference>
<comment type="caution">
    <text evidence="1">The sequence shown here is derived from an EMBL/GenBank/DDBJ whole genome shotgun (WGS) entry which is preliminary data.</text>
</comment>
<dbReference type="PANTHER" id="PTHR10000:SF8">
    <property type="entry name" value="HAD SUPERFAMILY HYDROLASE-LIKE, TYPE 3"/>
    <property type="match status" value="1"/>
</dbReference>
<accession>A0A0R1TSC8</accession>
<dbReference type="NCBIfam" id="TIGR01484">
    <property type="entry name" value="HAD-SF-IIB"/>
    <property type="match status" value="1"/>
</dbReference>
<dbReference type="Pfam" id="PF08282">
    <property type="entry name" value="Hydrolase_3"/>
    <property type="match status" value="1"/>
</dbReference>
<proteinExistence type="predicted"/>
<dbReference type="GO" id="GO:0005829">
    <property type="term" value="C:cytosol"/>
    <property type="evidence" value="ECO:0007669"/>
    <property type="project" value="TreeGrafter"/>
</dbReference>
<name>A0A0R1TSC8_9LACO</name>
<evidence type="ECO:0000313" key="2">
    <source>
        <dbReference type="Proteomes" id="UP000051048"/>
    </source>
</evidence>
<dbReference type="InterPro" id="IPR000150">
    <property type="entry name" value="Cof"/>
</dbReference>
<dbReference type="Gene3D" id="3.40.50.1000">
    <property type="entry name" value="HAD superfamily/HAD-like"/>
    <property type="match status" value="1"/>
</dbReference>
<protein>
    <recommendedName>
        <fullName evidence="3">HAD superfamily hydrolase</fullName>
    </recommendedName>
</protein>
<dbReference type="AlphaFoldDB" id="A0A0R1TSC8"/>
<organism evidence="1 2">
    <name type="scientific">Ligilactobacillus equi DSM 15833 = JCM 10991</name>
    <dbReference type="NCBI Taxonomy" id="1423740"/>
    <lineage>
        <taxon>Bacteria</taxon>
        <taxon>Bacillati</taxon>
        <taxon>Bacillota</taxon>
        <taxon>Bacilli</taxon>
        <taxon>Lactobacillales</taxon>
        <taxon>Lactobacillaceae</taxon>
        <taxon>Ligilactobacillus</taxon>
    </lineage>
</organism>
<dbReference type="PANTHER" id="PTHR10000">
    <property type="entry name" value="PHOSPHOSERINE PHOSPHATASE"/>
    <property type="match status" value="1"/>
</dbReference>
<dbReference type="Gene3D" id="3.30.1240.10">
    <property type="match status" value="1"/>
</dbReference>
<dbReference type="InterPro" id="IPR036412">
    <property type="entry name" value="HAD-like_sf"/>
</dbReference>
<reference evidence="1 2" key="1">
    <citation type="journal article" date="2015" name="Genome Announc.">
        <title>Expanding the biotechnology potential of lactobacilli through comparative genomics of 213 strains and associated genera.</title>
        <authorList>
            <person name="Sun Z."/>
            <person name="Harris H.M."/>
            <person name="McCann A."/>
            <person name="Guo C."/>
            <person name="Argimon S."/>
            <person name="Zhang W."/>
            <person name="Yang X."/>
            <person name="Jeffery I.B."/>
            <person name="Cooney J.C."/>
            <person name="Kagawa T.F."/>
            <person name="Liu W."/>
            <person name="Song Y."/>
            <person name="Salvetti E."/>
            <person name="Wrobel A."/>
            <person name="Rasinkangas P."/>
            <person name="Parkhill J."/>
            <person name="Rea M.C."/>
            <person name="O'Sullivan O."/>
            <person name="Ritari J."/>
            <person name="Douillard F.P."/>
            <person name="Paul Ross R."/>
            <person name="Yang R."/>
            <person name="Briner A.E."/>
            <person name="Felis G.E."/>
            <person name="de Vos W.M."/>
            <person name="Barrangou R."/>
            <person name="Klaenhammer T.R."/>
            <person name="Caufield P.W."/>
            <person name="Cui Y."/>
            <person name="Zhang H."/>
            <person name="O'Toole P.W."/>
        </authorList>
    </citation>
    <scope>NUCLEOTIDE SEQUENCE [LARGE SCALE GENOMIC DNA]</scope>
    <source>
        <strain evidence="1 2">DSM 15833</strain>
    </source>
</reference>
<evidence type="ECO:0008006" key="3">
    <source>
        <dbReference type="Google" id="ProtNLM"/>
    </source>
</evidence>
<dbReference type="GO" id="GO:0016791">
    <property type="term" value="F:phosphatase activity"/>
    <property type="evidence" value="ECO:0007669"/>
    <property type="project" value="TreeGrafter"/>
</dbReference>
<dbReference type="PATRIC" id="fig|1423740.3.peg.143"/>
<sequence length="268" mass="30135">MITDDRRLLPTTVDAIKQATQKGIKVALITGRPLVSTQQYLEQLGLSNQDDQYVAIFHGGMITSTSGKIVAKNTINFEDIAKIEKFSHTAIQGQRIFMMAQTAEDAYTTDSDINLYATLESYKNKLPIHYRTFEQLQELSQKKDFLKLMFAAEPQVIEKLQSNIPKEYYENLSITRSEPYYIDFVSKSVNKGWAINQISKKLDIKPEETMAIGDSDPDIPMIKYAGIGVAVKESTPKLLEVADVITESNNGDGVGKAILRFVINRSKR</sequence>
<dbReference type="CDD" id="cd07516">
    <property type="entry name" value="HAD_Pase"/>
    <property type="match status" value="1"/>
</dbReference>
<gene>
    <name evidence="1" type="ORF">FC36_GL000138</name>
</gene>